<protein>
    <submittedName>
        <fullName evidence="4">Type III secretion system cytoplasmic ring protein SctQ</fullName>
    </submittedName>
</protein>
<accession>A0ABT2LQQ2</accession>
<comment type="similarity">
    <text evidence="1">Belongs to the FliN/MopA/SpaO family.</text>
</comment>
<gene>
    <name evidence="4" type="primary">sctQ</name>
    <name evidence="4" type="ORF">N5A92_17515</name>
</gene>
<dbReference type="InterPro" id="IPR001172">
    <property type="entry name" value="FliN_T3SS_HrcQb"/>
</dbReference>
<comment type="caution">
    <text evidence="4">The sequence shown here is derived from an EMBL/GenBank/DDBJ whole genome shotgun (WGS) entry which is preliminary data.</text>
</comment>
<evidence type="ECO:0000313" key="4">
    <source>
        <dbReference type="EMBL" id="MCT7376832.1"/>
    </source>
</evidence>
<evidence type="ECO:0000256" key="1">
    <source>
        <dbReference type="ARBA" id="ARBA00009226"/>
    </source>
</evidence>
<organism evidence="4 5">
    <name type="scientific">Chelativorans salis</name>
    <dbReference type="NCBI Taxonomy" id="2978478"/>
    <lineage>
        <taxon>Bacteria</taxon>
        <taxon>Pseudomonadati</taxon>
        <taxon>Pseudomonadota</taxon>
        <taxon>Alphaproteobacteria</taxon>
        <taxon>Hyphomicrobiales</taxon>
        <taxon>Phyllobacteriaceae</taxon>
        <taxon>Chelativorans</taxon>
    </lineage>
</organism>
<evidence type="ECO:0000259" key="3">
    <source>
        <dbReference type="Pfam" id="PF01052"/>
    </source>
</evidence>
<dbReference type="PRINTS" id="PR00956">
    <property type="entry name" value="FLGMOTORFLIN"/>
</dbReference>
<proteinExistence type="inferred from homology"/>
<dbReference type="Gene3D" id="2.30.330.10">
    <property type="entry name" value="SpoA-like"/>
    <property type="match status" value="1"/>
</dbReference>
<dbReference type="NCBIfam" id="TIGR02551">
    <property type="entry name" value="SpaO_YscQ"/>
    <property type="match status" value="1"/>
</dbReference>
<evidence type="ECO:0000313" key="5">
    <source>
        <dbReference type="Proteomes" id="UP001320831"/>
    </source>
</evidence>
<dbReference type="InterPro" id="IPR001543">
    <property type="entry name" value="FliN-like_C"/>
</dbReference>
<sequence>MSQAVVEKRTSRRAPGKKKPKPGVKPVLLHEIEQSRLHAFNAFYRRRRPVKLTVEGQTYSVTAAWPVETDTASQAAVNFSIDGAPGELNLPLSMVEEWISRIDPNADLAQLTPQHAALLVECVLSEDLNRLEAQLGCAIVVQAVETGLADLVGGDFKLRLNRGEAAAICALSVEDRWAIRLGEALDGAQRGTPRLRLDVPVTVNLWRGVTTIFLADLRSLRPGDVIVPEELNHTQDTAIAIFADRFVVPVQATSDGWLLTAGVRPLAATKWEWIMDHSKQPPTAVVEDSDLEDLPLTIAFEIGRVAMSLKEFSQLTPGAVVKIADVSDQAVDLLANGKRIGRGEMVRIGDGVGVQVTRIFGDA</sequence>
<reference evidence="4 5" key="1">
    <citation type="submission" date="2022-09" db="EMBL/GenBank/DDBJ databases">
        <title>Chelativorans salina sp. nov., a novel slightly halophilic bacterium isolated from a saline lake sediment enrichment.</title>
        <authorList>
            <person name="Gao L."/>
            <person name="Fang B.-Z."/>
            <person name="Li W.-J."/>
        </authorList>
    </citation>
    <scope>NUCLEOTIDE SEQUENCE [LARGE SCALE GENOMIC DNA]</scope>
    <source>
        <strain evidence="4 5">EGI FJ00035</strain>
    </source>
</reference>
<dbReference type="EMBL" id="JAOCZP010000005">
    <property type="protein sequence ID" value="MCT7376832.1"/>
    <property type="molecule type" value="Genomic_DNA"/>
</dbReference>
<feature type="compositionally biased region" description="Basic residues" evidence="2">
    <location>
        <begin position="10"/>
        <end position="22"/>
    </location>
</feature>
<dbReference type="PANTHER" id="PTHR30034">
    <property type="entry name" value="FLAGELLAR MOTOR SWITCH PROTEIN FLIM"/>
    <property type="match status" value="1"/>
</dbReference>
<dbReference type="Proteomes" id="UP001320831">
    <property type="component" value="Unassembled WGS sequence"/>
</dbReference>
<name>A0ABT2LQQ2_9HYPH</name>
<evidence type="ECO:0000256" key="2">
    <source>
        <dbReference type="SAM" id="MobiDB-lite"/>
    </source>
</evidence>
<dbReference type="InterPro" id="IPR036429">
    <property type="entry name" value="SpoA-like_sf"/>
</dbReference>
<dbReference type="PANTHER" id="PTHR30034:SF6">
    <property type="entry name" value="YOP PROTEINS TRANSLOCATION PROTEIN Q"/>
    <property type="match status" value="1"/>
</dbReference>
<feature type="domain" description="Flagellar motor switch protein FliN-like C-terminal" evidence="3">
    <location>
        <begin position="290"/>
        <end position="359"/>
    </location>
</feature>
<dbReference type="SUPFAM" id="SSF101801">
    <property type="entry name" value="Surface presentation of antigens (SPOA)"/>
    <property type="match status" value="1"/>
</dbReference>
<dbReference type="Pfam" id="PF01052">
    <property type="entry name" value="FliMN_C"/>
    <property type="match status" value="1"/>
</dbReference>
<keyword evidence="5" id="KW-1185">Reference proteome</keyword>
<dbReference type="RefSeq" id="WP_260905052.1">
    <property type="nucleotide sequence ID" value="NZ_JAOCZP010000005.1"/>
</dbReference>
<feature type="region of interest" description="Disordered" evidence="2">
    <location>
        <begin position="1"/>
        <end position="24"/>
    </location>
</feature>
<dbReference type="InterPro" id="IPR013385">
    <property type="entry name" value="T3SS_SpaO/YscQ/SpaO"/>
</dbReference>